<evidence type="ECO:0000313" key="5">
    <source>
        <dbReference type="Proteomes" id="UP000664417"/>
    </source>
</evidence>
<dbReference type="InterPro" id="IPR011990">
    <property type="entry name" value="TPR-like_helical_dom_sf"/>
</dbReference>
<organism evidence="4 5">
    <name type="scientific">Acanthopleuribacter pedis</name>
    <dbReference type="NCBI Taxonomy" id="442870"/>
    <lineage>
        <taxon>Bacteria</taxon>
        <taxon>Pseudomonadati</taxon>
        <taxon>Acidobacteriota</taxon>
        <taxon>Holophagae</taxon>
        <taxon>Acanthopleuribacterales</taxon>
        <taxon>Acanthopleuribacteraceae</taxon>
        <taxon>Acanthopleuribacter</taxon>
    </lineage>
</organism>
<dbReference type="InterPro" id="IPR016379">
    <property type="entry name" value="T3SS_Ca_resp_chp_LcrH/SycD_sub"/>
</dbReference>
<gene>
    <name evidence="4" type="ORF">J3U88_29180</name>
</gene>
<dbReference type="Pfam" id="PF07720">
    <property type="entry name" value="TPR_3"/>
    <property type="match status" value="2"/>
</dbReference>
<dbReference type="InterPro" id="IPR005415">
    <property type="entry name" value="T3SS_Ca_resp_chp_LcrH/SycD"/>
</dbReference>
<proteinExistence type="inferred from homology"/>
<dbReference type="AlphaFoldDB" id="A0A8J7Q8Q0"/>
<sequence length="168" mass="19004">MATEPSEFSMDDYKDIVETFLTKGGTLADIRGLSAEDMDVIYSMAFNLYNHGKYKDAEDVFKFLCFMDHMERKFLMGLAACRQMQKNYEGAVQAYSLAAVYDIEDPKAHLHAGDCFLALERYAEAESALAAAIHWAGDKPENKESKDRAQSLLDLLQRKPNEEEKQGV</sequence>
<dbReference type="SUPFAM" id="SSF48452">
    <property type="entry name" value="TPR-like"/>
    <property type="match status" value="1"/>
</dbReference>
<dbReference type="RefSeq" id="WP_207862555.1">
    <property type="nucleotide sequence ID" value="NZ_JAFREP010000039.1"/>
</dbReference>
<feature type="region of interest" description="Disordered" evidence="3">
    <location>
        <begin position="138"/>
        <end position="168"/>
    </location>
</feature>
<accession>A0A8J7Q8Q0</accession>
<dbReference type="PRINTS" id="PR01595">
    <property type="entry name" value="SYCDCHAPRONE"/>
</dbReference>
<comment type="caution">
    <text evidence="4">The sequence shown here is derived from an EMBL/GenBank/DDBJ whole genome shotgun (WGS) entry which is preliminary data.</text>
</comment>
<comment type="similarity">
    <text evidence="1">Belongs to the LcrH/SycD chaperone family.</text>
</comment>
<dbReference type="EMBL" id="JAFREP010000039">
    <property type="protein sequence ID" value="MBO1322582.1"/>
    <property type="molecule type" value="Genomic_DNA"/>
</dbReference>
<name>A0A8J7Q8Q0_9BACT</name>
<reference evidence="4" key="1">
    <citation type="submission" date="2021-03" db="EMBL/GenBank/DDBJ databases">
        <authorList>
            <person name="Wang G."/>
        </authorList>
    </citation>
    <scope>NUCLEOTIDE SEQUENCE</scope>
    <source>
        <strain evidence="4">KCTC 12899</strain>
    </source>
</reference>
<evidence type="ECO:0000256" key="1">
    <source>
        <dbReference type="ARBA" id="ARBA00010244"/>
    </source>
</evidence>
<feature type="compositionally biased region" description="Basic and acidic residues" evidence="3">
    <location>
        <begin position="156"/>
        <end position="168"/>
    </location>
</feature>
<evidence type="ECO:0000256" key="3">
    <source>
        <dbReference type="SAM" id="MobiDB-lite"/>
    </source>
</evidence>
<dbReference type="InterPro" id="IPR011716">
    <property type="entry name" value="TPR-3"/>
</dbReference>
<protein>
    <submittedName>
        <fullName evidence="4">SycD/LcrH family type III secretion system chaperone</fullName>
    </submittedName>
</protein>
<dbReference type="Proteomes" id="UP000664417">
    <property type="component" value="Unassembled WGS sequence"/>
</dbReference>
<feature type="compositionally biased region" description="Basic and acidic residues" evidence="3">
    <location>
        <begin position="138"/>
        <end position="149"/>
    </location>
</feature>
<evidence type="ECO:0000256" key="2">
    <source>
        <dbReference type="ARBA" id="ARBA00023186"/>
    </source>
</evidence>
<keyword evidence="5" id="KW-1185">Reference proteome</keyword>
<evidence type="ECO:0000313" key="4">
    <source>
        <dbReference type="EMBL" id="MBO1322582.1"/>
    </source>
</evidence>
<keyword evidence="2" id="KW-0143">Chaperone</keyword>
<dbReference type="Gene3D" id="1.25.40.10">
    <property type="entry name" value="Tetratricopeptide repeat domain"/>
    <property type="match status" value="1"/>
</dbReference>
<dbReference type="NCBIfam" id="TIGR02552">
    <property type="entry name" value="LcrH_SycD"/>
    <property type="match status" value="1"/>
</dbReference>
<dbReference type="PIRSF" id="PIRSF003165">
    <property type="entry name" value="Chaperone_SicA"/>
    <property type="match status" value="1"/>
</dbReference>